<protein>
    <submittedName>
        <fullName evidence="6">4'-phosphopantetheinyl transferase superfamily protein</fullName>
    </submittedName>
</protein>
<dbReference type="Pfam" id="PF22624">
    <property type="entry name" value="AASDHPPT_N"/>
    <property type="match status" value="1"/>
</dbReference>
<proteinExistence type="inferred from homology"/>
<evidence type="ECO:0000313" key="7">
    <source>
        <dbReference type="Proteomes" id="UP000610594"/>
    </source>
</evidence>
<keyword evidence="7" id="KW-1185">Reference proteome</keyword>
<dbReference type="InterPro" id="IPR008278">
    <property type="entry name" value="4-PPantetheinyl_Trfase_dom"/>
</dbReference>
<dbReference type="InterPro" id="IPR055066">
    <property type="entry name" value="AASDHPPT_N"/>
</dbReference>
<accession>A0ABX0N1W0</accession>
<dbReference type="PANTHER" id="PTHR12215:SF10">
    <property type="entry name" value="L-AMINOADIPATE-SEMIALDEHYDE DEHYDROGENASE-PHOSPHOPANTETHEINYL TRANSFERASE"/>
    <property type="match status" value="1"/>
</dbReference>
<evidence type="ECO:0000256" key="2">
    <source>
        <dbReference type="ARBA" id="ARBA00022679"/>
    </source>
</evidence>
<dbReference type="Pfam" id="PF01648">
    <property type="entry name" value="ACPS"/>
    <property type="match status" value="1"/>
</dbReference>
<dbReference type="SUPFAM" id="SSF56214">
    <property type="entry name" value="4'-phosphopantetheinyl transferase"/>
    <property type="match status" value="2"/>
</dbReference>
<feature type="region of interest" description="Disordered" evidence="3">
    <location>
        <begin position="83"/>
        <end position="110"/>
    </location>
</feature>
<reference evidence="6 7" key="1">
    <citation type="submission" date="2019-10" db="EMBL/GenBank/DDBJ databases">
        <title>Taxonomy of Antarctic Massilia spp.: description of Massilia rubra sp. nov., Massilia aquatica sp. nov., Massilia mucilaginosa sp. nov., Massilia frigida sp. nov. isolated from streams, lakes and regoliths.</title>
        <authorList>
            <person name="Holochova P."/>
            <person name="Sedlacek I."/>
            <person name="Kralova S."/>
            <person name="Maslanova I."/>
            <person name="Busse H.-J."/>
            <person name="Stankova E."/>
            <person name="Vrbovska V."/>
            <person name="Kovarovic V."/>
            <person name="Bartak M."/>
            <person name="Svec P."/>
            <person name="Pantucek R."/>
        </authorList>
    </citation>
    <scope>NUCLEOTIDE SEQUENCE [LARGE SCALE GENOMIC DNA]</scope>
    <source>
        <strain evidence="6 7">CCM 8694</strain>
    </source>
</reference>
<comment type="caution">
    <text evidence="6">The sequence shown here is derived from an EMBL/GenBank/DDBJ whole genome shotgun (WGS) entry which is preliminary data.</text>
</comment>
<gene>
    <name evidence="6" type="ORF">F1735_30875</name>
</gene>
<evidence type="ECO:0000259" key="5">
    <source>
        <dbReference type="Pfam" id="PF22624"/>
    </source>
</evidence>
<evidence type="ECO:0000256" key="3">
    <source>
        <dbReference type="SAM" id="MobiDB-lite"/>
    </source>
</evidence>
<feature type="domain" description="4'-phosphopantetheinyl transferase N-terminal" evidence="5">
    <location>
        <begin position="141"/>
        <end position="226"/>
    </location>
</feature>
<dbReference type="EMBL" id="WHJF01000153">
    <property type="protein sequence ID" value="NHZ66643.1"/>
    <property type="molecule type" value="Genomic_DNA"/>
</dbReference>
<dbReference type="Gene3D" id="3.90.470.20">
    <property type="entry name" value="4'-phosphopantetheinyl transferase domain"/>
    <property type="match status" value="2"/>
</dbReference>
<dbReference type="InterPro" id="IPR037143">
    <property type="entry name" value="4-PPantetheinyl_Trfase_dom_sf"/>
</dbReference>
<dbReference type="GO" id="GO:0016740">
    <property type="term" value="F:transferase activity"/>
    <property type="evidence" value="ECO:0007669"/>
    <property type="project" value="UniProtKB-KW"/>
</dbReference>
<dbReference type="InterPro" id="IPR050559">
    <property type="entry name" value="P-Pant_transferase_sf"/>
</dbReference>
<evidence type="ECO:0000313" key="6">
    <source>
        <dbReference type="EMBL" id="NHZ66643.1"/>
    </source>
</evidence>
<feature type="compositionally biased region" description="Polar residues" evidence="3">
    <location>
        <begin position="86"/>
        <end position="105"/>
    </location>
</feature>
<name>A0ABX0N1W0_9BURK</name>
<evidence type="ECO:0000256" key="1">
    <source>
        <dbReference type="ARBA" id="ARBA00010990"/>
    </source>
</evidence>
<sequence>MQHRELCLNWRVDVTIVVRFAAVGKQDNPIARGCQLASQTNRYRTDFQRPLPFGEACHIAPKMQKCQYFLLIGLLDLGPPQLPGSHQFSEPHNTPAQAQLMTPDSLSPPGGAPDAAMPLDAGHIDIWLVFYQHIADPALLAALLALLNEAERAQQLRFHFADDRLRYLATRALVRTVLSRYAPLAPADWIFTPNAYGRPAIANEHAQARTLSFNLSHTRGLIALAVTRERVLGVDVENLTTRQVSDGIAEHFFSPVEVAELATVPPERRQDRFFEYWTFKESYIKARGMGLSIPLDRFSFHFPDERQVRLSVEADLGDDAERWHFWQFRPAPGYLLALCAERLDGDLPQLNVRSAIPTVADTPFAWTLLKAGPRS</sequence>
<organism evidence="6 7">
    <name type="scientific">Massilia genomosp. 1</name>
    <dbReference type="NCBI Taxonomy" id="2609280"/>
    <lineage>
        <taxon>Bacteria</taxon>
        <taxon>Pseudomonadati</taxon>
        <taxon>Pseudomonadota</taxon>
        <taxon>Betaproteobacteria</taxon>
        <taxon>Burkholderiales</taxon>
        <taxon>Oxalobacteraceae</taxon>
        <taxon>Telluria group</taxon>
        <taxon>Massilia</taxon>
    </lineage>
</organism>
<keyword evidence="2 6" id="KW-0808">Transferase</keyword>
<evidence type="ECO:0000259" key="4">
    <source>
        <dbReference type="Pfam" id="PF01648"/>
    </source>
</evidence>
<comment type="similarity">
    <text evidence="1">Belongs to the P-Pant transferase superfamily. Gsp/Sfp/HetI/AcpT family.</text>
</comment>
<dbReference type="PANTHER" id="PTHR12215">
    <property type="entry name" value="PHOSPHOPANTETHEINE TRANSFERASE"/>
    <property type="match status" value="1"/>
</dbReference>
<dbReference type="Proteomes" id="UP000610594">
    <property type="component" value="Unassembled WGS sequence"/>
</dbReference>
<feature type="domain" description="4'-phosphopantetheinyl transferase" evidence="4">
    <location>
        <begin position="232"/>
        <end position="339"/>
    </location>
</feature>